<dbReference type="GO" id="GO:0003677">
    <property type="term" value="F:DNA binding"/>
    <property type="evidence" value="ECO:0007669"/>
    <property type="project" value="InterPro"/>
</dbReference>
<dbReference type="InterPro" id="IPR025948">
    <property type="entry name" value="HTH-like_dom"/>
</dbReference>
<evidence type="ECO:0000313" key="5">
    <source>
        <dbReference type="Proteomes" id="UP000000376"/>
    </source>
</evidence>
<dbReference type="Proteomes" id="UP000000376">
    <property type="component" value="Chromosome"/>
</dbReference>
<protein>
    <submittedName>
        <fullName evidence="4">Transposase IS3/IS911 family protein</fullName>
    </submittedName>
</protein>
<dbReference type="Pfam" id="PF13276">
    <property type="entry name" value="HTH_21"/>
    <property type="match status" value="1"/>
</dbReference>
<sequence length="385" mass="44116">MKKFSKHTPEQIVVKLDKARSLKESGSTVAEVCRELGISEATYHRWQRQYGDMTRSEARRFKELQEENEKLKRLLGEAELEKSLLRELAEGKILTLARKYEAIDHALSLGYSVRLACRVVGVSRGAYYNARRHTTGPSATDKHASLRSWLVTFAASHRRWGYRRAWVKAREAGFDCGRDVVRRIWRQEGLRVFPRKAPKRRCLPLSTPRVEPAACPGDVWALDFQFDTDYHGKTFKICNVIDEFTREHVGFEVGRSITAVSVIELLSNLAASRGGRPRVLRMDNGPEFISHELNKWAAKEGTVEAFIPPGRPWHNGFVESFHNRLRDELLEDEMFDDPAHASHCLRLWSKRYNTCHPHSSLGFVPPAQYAKQWHLTQGGPQAARS</sequence>
<feature type="coiled-coil region" evidence="2">
    <location>
        <begin position="54"/>
        <end position="88"/>
    </location>
</feature>
<dbReference type="Pfam" id="PF01527">
    <property type="entry name" value="HTH_Tnp_1"/>
    <property type="match status" value="1"/>
</dbReference>
<evidence type="ECO:0000313" key="4">
    <source>
        <dbReference type="EMBL" id="ADH91855.1"/>
    </source>
</evidence>
<dbReference type="InterPro" id="IPR002514">
    <property type="entry name" value="Transposase_8"/>
</dbReference>
<reference evidence="4 5" key="1">
    <citation type="journal article" date="2010" name="Stand. Genomic Sci.">
        <title>Complete genome sequence of Arcanobacterium haemolyticum type strain (11018).</title>
        <authorList>
            <person name="Yasawong M."/>
            <person name="Teshima H."/>
            <person name="Lapidus A."/>
            <person name="Nolan M."/>
            <person name="Lucas S."/>
            <person name="Glavina Del Rio T."/>
            <person name="Tice H."/>
            <person name="Cheng J."/>
            <person name="Bruce D."/>
            <person name="Detter C."/>
            <person name="Tapia R."/>
            <person name="Han C."/>
            <person name="Goodwin L."/>
            <person name="Pitluck S."/>
            <person name="Liolios K."/>
            <person name="Ivanova N."/>
            <person name="Mavromatis K."/>
            <person name="Mikhailova N."/>
            <person name="Pati A."/>
            <person name="Chen A."/>
            <person name="Palaniappan K."/>
            <person name="Land M."/>
            <person name="Hauser L."/>
            <person name="Chang Y."/>
            <person name="Jeffries C."/>
            <person name="Rohde M."/>
            <person name="Sikorski J."/>
            <person name="Pukall R."/>
            <person name="Goker M."/>
            <person name="Woyke T."/>
            <person name="Bristow J."/>
            <person name="Eisen J."/>
            <person name="Markowitz V."/>
            <person name="Hugenholtz P."/>
            <person name="Kyrpides N."/>
            <person name="Klenk H."/>
        </authorList>
    </citation>
    <scope>NUCLEOTIDE SEQUENCE [LARGE SCALE GENOMIC DNA]</scope>
    <source>
        <strain evidence="5">ATCC 9345 / DSM 20595 / CCUG 17215 / LMG 16163 / NBRC 15585 / NCTC 8452 / 11018</strain>
    </source>
</reference>
<keyword evidence="2" id="KW-0175">Coiled coil</keyword>
<evidence type="ECO:0000256" key="1">
    <source>
        <dbReference type="ARBA" id="ARBA00002286"/>
    </source>
</evidence>
<dbReference type="InterPro" id="IPR009057">
    <property type="entry name" value="Homeodomain-like_sf"/>
</dbReference>
<dbReference type="GO" id="GO:0015074">
    <property type="term" value="P:DNA integration"/>
    <property type="evidence" value="ECO:0007669"/>
    <property type="project" value="InterPro"/>
</dbReference>
<dbReference type="eggNOG" id="COG2801">
    <property type="taxonomic scope" value="Bacteria"/>
</dbReference>
<dbReference type="NCBIfam" id="NF033516">
    <property type="entry name" value="transpos_IS3"/>
    <property type="match status" value="1"/>
</dbReference>
<proteinExistence type="predicted"/>
<dbReference type="eggNOG" id="COG2963">
    <property type="taxonomic scope" value="Bacteria"/>
</dbReference>
<comment type="function">
    <text evidence="1">Involved in the transposition of the insertion sequence.</text>
</comment>
<dbReference type="PROSITE" id="PS50994">
    <property type="entry name" value="INTEGRASE"/>
    <property type="match status" value="1"/>
</dbReference>
<dbReference type="InterPro" id="IPR001584">
    <property type="entry name" value="Integrase_cat-core"/>
</dbReference>
<dbReference type="PANTHER" id="PTHR47515">
    <property type="entry name" value="LOW CALCIUM RESPONSE LOCUS PROTEIN T"/>
    <property type="match status" value="1"/>
</dbReference>
<dbReference type="InterPro" id="IPR048020">
    <property type="entry name" value="Transpos_IS3"/>
</dbReference>
<dbReference type="InterPro" id="IPR012337">
    <property type="entry name" value="RNaseH-like_sf"/>
</dbReference>
<evidence type="ECO:0000259" key="3">
    <source>
        <dbReference type="PROSITE" id="PS50994"/>
    </source>
</evidence>
<dbReference type="GO" id="GO:0004803">
    <property type="term" value="F:transposase activity"/>
    <property type="evidence" value="ECO:0007669"/>
    <property type="project" value="InterPro"/>
</dbReference>
<dbReference type="SUPFAM" id="SSF53098">
    <property type="entry name" value="Ribonuclease H-like"/>
    <property type="match status" value="1"/>
</dbReference>
<dbReference type="HOGENOM" id="CLU_027402_34_1_11"/>
<organism evidence="4 5">
    <name type="scientific">Arcanobacterium haemolyticum (strain ATCC 9345 / DSM 20595 / CCM 5947 / CCUG 17215 / LMG 16163 / NBRC 15585 / NCTC 8452 / 11018)</name>
    <dbReference type="NCBI Taxonomy" id="644284"/>
    <lineage>
        <taxon>Bacteria</taxon>
        <taxon>Bacillati</taxon>
        <taxon>Actinomycetota</taxon>
        <taxon>Actinomycetes</taxon>
        <taxon>Actinomycetales</taxon>
        <taxon>Actinomycetaceae</taxon>
        <taxon>Arcanobacterium</taxon>
    </lineage>
</organism>
<dbReference type="Pfam" id="PF13683">
    <property type="entry name" value="rve_3"/>
    <property type="match status" value="1"/>
</dbReference>
<keyword evidence="5" id="KW-1185">Reference proteome</keyword>
<dbReference type="KEGG" id="ahe:Arch_0091"/>
<accession>D7BLQ6</accession>
<dbReference type="InterPro" id="IPR036397">
    <property type="entry name" value="RNaseH_sf"/>
</dbReference>
<dbReference type="GO" id="GO:0006313">
    <property type="term" value="P:DNA transposition"/>
    <property type="evidence" value="ECO:0007669"/>
    <property type="project" value="InterPro"/>
</dbReference>
<feature type="domain" description="Integrase catalytic" evidence="3">
    <location>
        <begin position="212"/>
        <end position="373"/>
    </location>
</feature>
<dbReference type="EMBL" id="CP002045">
    <property type="protein sequence ID" value="ADH91855.1"/>
    <property type="molecule type" value="Genomic_DNA"/>
</dbReference>
<evidence type="ECO:0000256" key="2">
    <source>
        <dbReference type="SAM" id="Coils"/>
    </source>
</evidence>
<dbReference type="AlphaFoldDB" id="D7BLQ6"/>
<name>D7BLQ6_ARCHD</name>
<dbReference type="Gene3D" id="3.30.420.10">
    <property type="entry name" value="Ribonuclease H-like superfamily/Ribonuclease H"/>
    <property type="match status" value="1"/>
</dbReference>
<gene>
    <name evidence="4" type="ordered locus">Arch_0091</name>
</gene>
<dbReference type="Gene3D" id="1.10.10.60">
    <property type="entry name" value="Homeodomain-like"/>
    <property type="match status" value="1"/>
</dbReference>
<dbReference type="PANTHER" id="PTHR47515:SF2">
    <property type="entry name" value="INTEGRASE CORE DOMAIN PROTEIN"/>
    <property type="match status" value="1"/>
</dbReference>
<dbReference type="SUPFAM" id="SSF46689">
    <property type="entry name" value="Homeodomain-like"/>
    <property type="match status" value="1"/>
</dbReference>